<evidence type="ECO:0000313" key="3">
    <source>
        <dbReference type="Proteomes" id="UP000269412"/>
    </source>
</evidence>
<dbReference type="Pfam" id="PF01551">
    <property type="entry name" value="Peptidase_M23"/>
    <property type="match status" value="1"/>
</dbReference>
<dbReference type="EMBL" id="RBIQ01000009">
    <property type="protein sequence ID" value="RKR12255.1"/>
    <property type="molecule type" value="Genomic_DNA"/>
</dbReference>
<dbReference type="CDD" id="cd12797">
    <property type="entry name" value="M23_peptidase"/>
    <property type="match status" value="1"/>
</dbReference>
<name>A0A495E5M6_9FLAO</name>
<dbReference type="PANTHER" id="PTHR21666:SF270">
    <property type="entry name" value="MUREIN HYDROLASE ACTIVATOR ENVC"/>
    <property type="match status" value="1"/>
</dbReference>
<dbReference type="SUPFAM" id="SSF51261">
    <property type="entry name" value="Duplicated hybrid motif"/>
    <property type="match status" value="1"/>
</dbReference>
<dbReference type="PANTHER" id="PTHR21666">
    <property type="entry name" value="PEPTIDASE-RELATED"/>
    <property type="match status" value="1"/>
</dbReference>
<dbReference type="AlphaFoldDB" id="A0A495E5M6"/>
<reference evidence="2 3" key="1">
    <citation type="submission" date="2018-10" db="EMBL/GenBank/DDBJ databases">
        <title>Genomic Encyclopedia of Archaeal and Bacterial Type Strains, Phase II (KMG-II): from individual species to whole genera.</title>
        <authorList>
            <person name="Goeker M."/>
        </authorList>
    </citation>
    <scope>NUCLEOTIDE SEQUENCE [LARGE SCALE GENOMIC DNA]</scope>
    <source>
        <strain evidence="2 3">DSM 25230</strain>
    </source>
</reference>
<dbReference type="InterPro" id="IPR011055">
    <property type="entry name" value="Dup_hybrid_motif"/>
</dbReference>
<dbReference type="InterPro" id="IPR016047">
    <property type="entry name" value="M23ase_b-sheet_dom"/>
</dbReference>
<dbReference type="OrthoDB" id="9801052at2"/>
<evidence type="ECO:0000259" key="1">
    <source>
        <dbReference type="Pfam" id="PF01551"/>
    </source>
</evidence>
<keyword evidence="3" id="KW-1185">Reference proteome</keyword>
<dbReference type="RefSeq" id="WP_121068151.1">
    <property type="nucleotide sequence ID" value="NZ_RBIQ01000009.1"/>
</dbReference>
<feature type="domain" description="M23ase beta-sheet core" evidence="1">
    <location>
        <begin position="94"/>
        <end position="193"/>
    </location>
</feature>
<sequence>MTDLEKILATIPKKPIHIIDSQFSIDVYTPLDLSVSNTSLEKYNITTPTGCQEYIDTVLTNAKAKVAYGGYLEQRNLYSNTPSFNSASDFVRNIHLGLDVWAPIGTRILTPIDGKVHSFKNNTTSGDYGPTIILEHSIHNVIFYTLYGHLSISSIKELYIGKEFKQGEILAEMGAPEINVNYAPHLHFQIIKDLQENFGDYPGVSSKVDIEYYSKNCPNPNLLLSIEV</sequence>
<protein>
    <submittedName>
        <fullName evidence="2">Peptidase M23-like protein</fullName>
    </submittedName>
</protein>
<comment type="caution">
    <text evidence="2">The sequence shown here is derived from an EMBL/GenBank/DDBJ whole genome shotgun (WGS) entry which is preliminary data.</text>
</comment>
<accession>A0A495E5M6</accession>
<gene>
    <name evidence="2" type="ORF">CLV91_2381</name>
</gene>
<dbReference type="Gene3D" id="2.70.70.10">
    <property type="entry name" value="Glucose Permease (Domain IIA)"/>
    <property type="match status" value="1"/>
</dbReference>
<proteinExistence type="predicted"/>
<dbReference type="InterPro" id="IPR050570">
    <property type="entry name" value="Cell_wall_metabolism_enzyme"/>
</dbReference>
<dbReference type="GO" id="GO:0004222">
    <property type="term" value="F:metalloendopeptidase activity"/>
    <property type="evidence" value="ECO:0007669"/>
    <property type="project" value="TreeGrafter"/>
</dbReference>
<evidence type="ECO:0000313" key="2">
    <source>
        <dbReference type="EMBL" id="RKR12255.1"/>
    </source>
</evidence>
<organism evidence="2 3">
    <name type="scientific">Maribacter vaceletii</name>
    <dbReference type="NCBI Taxonomy" id="1206816"/>
    <lineage>
        <taxon>Bacteria</taxon>
        <taxon>Pseudomonadati</taxon>
        <taxon>Bacteroidota</taxon>
        <taxon>Flavobacteriia</taxon>
        <taxon>Flavobacteriales</taxon>
        <taxon>Flavobacteriaceae</taxon>
        <taxon>Maribacter</taxon>
    </lineage>
</organism>
<dbReference type="Proteomes" id="UP000269412">
    <property type="component" value="Unassembled WGS sequence"/>
</dbReference>